<reference evidence="1 2" key="1">
    <citation type="journal article" date="2022" name="Nat. Plants">
        <title>Genomes of leafy and leafless Platanthera orchids illuminate the evolution of mycoheterotrophy.</title>
        <authorList>
            <person name="Li M.H."/>
            <person name="Liu K.W."/>
            <person name="Li Z."/>
            <person name="Lu H.C."/>
            <person name="Ye Q.L."/>
            <person name="Zhang D."/>
            <person name="Wang J.Y."/>
            <person name="Li Y.F."/>
            <person name="Zhong Z.M."/>
            <person name="Liu X."/>
            <person name="Yu X."/>
            <person name="Liu D.K."/>
            <person name="Tu X.D."/>
            <person name="Liu B."/>
            <person name="Hao Y."/>
            <person name="Liao X.Y."/>
            <person name="Jiang Y.T."/>
            <person name="Sun W.H."/>
            <person name="Chen J."/>
            <person name="Chen Y.Q."/>
            <person name="Ai Y."/>
            <person name="Zhai J.W."/>
            <person name="Wu S.S."/>
            <person name="Zhou Z."/>
            <person name="Hsiao Y.Y."/>
            <person name="Wu W.L."/>
            <person name="Chen Y.Y."/>
            <person name="Lin Y.F."/>
            <person name="Hsu J.L."/>
            <person name="Li C.Y."/>
            <person name="Wang Z.W."/>
            <person name="Zhao X."/>
            <person name="Zhong W.Y."/>
            <person name="Ma X.K."/>
            <person name="Ma L."/>
            <person name="Huang J."/>
            <person name="Chen G.Z."/>
            <person name="Huang M.Z."/>
            <person name="Huang L."/>
            <person name="Peng D.H."/>
            <person name="Luo Y.B."/>
            <person name="Zou S.Q."/>
            <person name="Chen S.P."/>
            <person name="Lan S."/>
            <person name="Tsai W.C."/>
            <person name="Van de Peer Y."/>
            <person name="Liu Z.J."/>
        </authorList>
    </citation>
    <scope>NUCLEOTIDE SEQUENCE [LARGE SCALE GENOMIC DNA]</scope>
    <source>
        <strain evidence="1">Lor288</strain>
    </source>
</reference>
<comment type="caution">
    <text evidence="1">The sequence shown here is derived from an EMBL/GenBank/DDBJ whole genome shotgun (WGS) entry which is preliminary data.</text>
</comment>
<name>A0ABR2LRP5_9ASPA</name>
<dbReference type="Proteomes" id="UP001412067">
    <property type="component" value="Unassembled WGS sequence"/>
</dbReference>
<gene>
    <name evidence="1" type="ORF">KSP40_PGU016362</name>
</gene>
<keyword evidence="2" id="KW-1185">Reference proteome</keyword>
<organism evidence="1 2">
    <name type="scientific">Platanthera guangdongensis</name>
    <dbReference type="NCBI Taxonomy" id="2320717"/>
    <lineage>
        <taxon>Eukaryota</taxon>
        <taxon>Viridiplantae</taxon>
        <taxon>Streptophyta</taxon>
        <taxon>Embryophyta</taxon>
        <taxon>Tracheophyta</taxon>
        <taxon>Spermatophyta</taxon>
        <taxon>Magnoliopsida</taxon>
        <taxon>Liliopsida</taxon>
        <taxon>Asparagales</taxon>
        <taxon>Orchidaceae</taxon>
        <taxon>Orchidoideae</taxon>
        <taxon>Orchideae</taxon>
        <taxon>Orchidinae</taxon>
        <taxon>Platanthera</taxon>
    </lineage>
</organism>
<dbReference type="EMBL" id="JBBWWR010000016">
    <property type="protein sequence ID" value="KAK8948100.1"/>
    <property type="molecule type" value="Genomic_DNA"/>
</dbReference>
<evidence type="ECO:0000313" key="1">
    <source>
        <dbReference type="EMBL" id="KAK8948100.1"/>
    </source>
</evidence>
<accession>A0ABR2LRP5</accession>
<proteinExistence type="predicted"/>
<sequence length="140" mass="15549">MLSRVDTAIPLKSTGLGTSVCRTCLPLNHPIPLPNGQATRTWPPPPPAAASFAISCSAATIPGFPRLFHSVICRRCYLLSQLRLHLIQYRMRARMISLLEVECCSLKYLILQRRRLCPDADVVHPIAFDRRNSAGTILGE</sequence>
<evidence type="ECO:0000313" key="2">
    <source>
        <dbReference type="Proteomes" id="UP001412067"/>
    </source>
</evidence>
<protein>
    <submittedName>
        <fullName evidence="1">Uncharacterized protein</fullName>
    </submittedName>
</protein>